<evidence type="ECO:0000256" key="2">
    <source>
        <dbReference type="ARBA" id="ARBA00022679"/>
    </source>
</evidence>
<dbReference type="Pfam" id="PF00201">
    <property type="entry name" value="UDPGT"/>
    <property type="match status" value="1"/>
</dbReference>
<gene>
    <name evidence="5" type="ORF">NDES1114_LOCUS2615</name>
</gene>
<sequence length="525" mass="56923">MRAAAVAVALIAVIAAPAANALHAGFLAMPELGHLYPLAAVAHAFVGLSEDNRVTMLTYSLGMKDCQRAIAGAPRVECQPFTDHGFDDFDEKFFEDFVTKPALETLGFIGEKGVELQINVSDAVVAAFKKEPRYDVILADFAHVEVAIMAAEVTETPLAVLWPLVLQLPAVARDPRIPQLGLALSIDMPWWQQMLNFAFSRLGTVMMWKKSAPFEALRAKLGLPASNILAPYRNHLVITPSVFGLDIPQPLCPNVVPAGMLQPPTAHAADVTIDADWQQWLDGCAKLGGIVYANMGSLGRLPPSWVAMFDAALRNTSRAAGGRRCVLWKLQERQQVGLVAFGDGTHTNTERVTGWLPFSPRTLLEQRRISVFVTHCGDTSVYETVQYGAAFVGYALFADQPDMCARVADAKLGVALDKMSAGSEELHAAVATALAMEADARVRMATLRMVSQLQGESRRAAEALAMTAEFPQLMVDTATDVWTGMEVDATLGFSVALCLVFSGLWSCMSWLLCCGRRRAPRATSK</sequence>
<proteinExistence type="predicted"/>
<keyword evidence="4" id="KW-0732">Signal</keyword>
<name>A0A7S1PNL2_NEODS</name>
<evidence type="ECO:0000256" key="3">
    <source>
        <dbReference type="SAM" id="Phobius"/>
    </source>
</evidence>
<keyword evidence="3" id="KW-0812">Transmembrane</keyword>
<evidence type="ECO:0000256" key="4">
    <source>
        <dbReference type="SAM" id="SignalP"/>
    </source>
</evidence>
<dbReference type="Gene3D" id="3.40.50.2000">
    <property type="entry name" value="Glycogen Phosphorylase B"/>
    <property type="match status" value="2"/>
</dbReference>
<keyword evidence="3" id="KW-0472">Membrane</keyword>
<dbReference type="InterPro" id="IPR050271">
    <property type="entry name" value="UDP-glycosyltransferase"/>
</dbReference>
<dbReference type="GO" id="GO:0008194">
    <property type="term" value="F:UDP-glycosyltransferase activity"/>
    <property type="evidence" value="ECO:0007669"/>
    <property type="project" value="InterPro"/>
</dbReference>
<feature type="signal peptide" evidence="4">
    <location>
        <begin position="1"/>
        <end position="21"/>
    </location>
</feature>
<dbReference type="InterPro" id="IPR002213">
    <property type="entry name" value="UDP_glucos_trans"/>
</dbReference>
<evidence type="ECO:0000313" key="5">
    <source>
        <dbReference type="EMBL" id="CAD9092538.1"/>
    </source>
</evidence>
<dbReference type="AlphaFoldDB" id="A0A7S1PNL2"/>
<keyword evidence="1" id="KW-0328">Glycosyltransferase</keyword>
<keyword evidence="2" id="KW-0808">Transferase</keyword>
<feature type="transmembrane region" description="Helical" evidence="3">
    <location>
        <begin position="491"/>
        <end position="513"/>
    </location>
</feature>
<accession>A0A7S1PNL2</accession>
<reference evidence="5" key="1">
    <citation type="submission" date="2021-01" db="EMBL/GenBank/DDBJ databases">
        <authorList>
            <person name="Corre E."/>
            <person name="Pelletier E."/>
            <person name="Niang G."/>
            <person name="Scheremetjew M."/>
            <person name="Finn R."/>
            <person name="Kale V."/>
            <person name="Holt S."/>
            <person name="Cochrane G."/>
            <person name="Meng A."/>
            <person name="Brown T."/>
            <person name="Cohen L."/>
        </authorList>
    </citation>
    <scope>NUCLEOTIDE SEQUENCE</scope>
    <source>
        <strain evidence="5">CCAP 1951/1</strain>
    </source>
</reference>
<evidence type="ECO:0008006" key="6">
    <source>
        <dbReference type="Google" id="ProtNLM"/>
    </source>
</evidence>
<dbReference type="SUPFAM" id="SSF53756">
    <property type="entry name" value="UDP-Glycosyltransferase/glycogen phosphorylase"/>
    <property type="match status" value="1"/>
</dbReference>
<feature type="chain" id="PRO_5030967189" description="Glucuronosyltransferase" evidence="4">
    <location>
        <begin position="22"/>
        <end position="525"/>
    </location>
</feature>
<keyword evidence="3" id="KW-1133">Transmembrane helix</keyword>
<dbReference type="EMBL" id="HBGF01003787">
    <property type="protein sequence ID" value="CAD9092538.1"/>
    <property type="molecule type" value="Transcribed_RNA"/>
</dbReference>
<protein>
    <recommendedName>
        <fullName evidence="6">Glucuronosyltransferase</fullName>
    </recommendedName>
</protein>
<organism evidence="5">
    <name type="scientific">Neobodo designis</name>
    <name type="common">Flagellated protozoan</name>
    <name type="synonym">Bodo designis</name>
    <dbReference type="NCBI Taxonomy" id="312471"/>
    <lineage>
        <taxon>Eukaryota</taxon>
        <taxon>Discoba</taxon>
        <taxon>Euglenozoa</taxon>
        <taxon>Kinetoplastea</taxon>
        <taxon>Metakinetoplastina</taxon>
        <taxon>Neobodonida</taxon>
        <taxon>Neobodo</taxon>
    </lineage>
</organism>
<dbReference type="PANTHER" id="PTHR48043:SF145">
    <property type="entry name" value="FI06409P-RELATED"/>
    <property type="match status" value="1"/>
</dbReference>
<evidence type="ECO:0000256" key="1">
    <source>
        <dbReference type="ARBA" id="ARBA00022676"/>
    </source>
</evidence>
<dbReference type="PANTHER" id="PTHR48043">
    <property type="entry name" value="EG:EG0003.4 PROTEIN-RELATED"/>
    <property type="match status" value="1"/>
</dbReference>
<dbReference type="CDD" id="cd03784">
    <property type="entry name" value="GT1_Gtf-like"/>
    <property type="match status" value="1"/>
</dbReference>